<dbReference type="PaxDb" id="411460-RUMTOR_00072"/>
<comment type="caution">
    <text evidence="1">The sequence shown here is derived from an EMBL/GenBank/DDBJ whole genome shotgun (WGS) entry which is preliminary data.</text>
</comment>
<name>A5KIM7_9FIRM</name>
<gene>
    <name evidence="1" type="ORF">RUMTOR_00072</name>
</gene>
<organism evidence="1 2">
    <name type="scientific">[Ruminococcus] torques ATCC 27756</name>
    <dbReference type="NCBI Taxonomy" id="411460"/>
    <lineage>
        <taxon>Bacteria</taxon>
        <taxon>Bacillati</taxon>
        <taxon>Bacillota</taxon>
        <taxon>Clostridia</taxon>
        <taxon>Lachnospirales</taxon>
        <taxon>Lachnospiraceae</taxon>
        <taxon>Mediterraneibacter</taxon>
    </lineage>
</organism>
<dbReference type="HOGENOM" id="CLU_3276189_0_0_9"/>
<reference evidence="1 2" key="2">
    <citation type="submission" date="2007-04" db="EMBL/GenBank/DDBJ databases">
        <title>Draft genome sequence of Ruminococcus torques (ATCC 27756).</title>
        <authorList>
            <person name="Sudarsanam P."/>
            <person name="Ley R."/>
            <person name="Guruge J."/>
            <person name="Turnbaugh P.J."/>
            <person name="Mahowald M."/>
            <person name="Liep D."/>
            <person name="Gordon J."/>
        </authorList>
    </citation>
    <scope>NUCLEOTIDE SEQUENCE [LARGE SCALE GENOMIC DNA]</scope>
    <source>
        <strain evidence="1 2">ATCC 27756</strain>
    </source>
</reference>
<dbReference type="AlphaFoldDB" id="A5KIM7"/>
<evidence type="ECO:0000313" key="2">
    <source>
        <dbReference type="Proteomes" id="UP000003577"/>
    </source>
</evidence>
<dbReference type="Proteomes" id="UP000003577">
    <property type="component" value="Unassembled WGS sequence"/>
</dbReference>
<evidence type="ECO:0000313" key="1">
    <source>
        <dbReference type="EMBL" id="EDK25180.1"/>
    </source>
</evidence>
<reference evidence="1 2" key="1">
    <citation type="submission" date="2007-03" db="EMBL/GenBank/DDBJ databases">
        <authorList>
            <person name="Fulton L."/>
            <person name="Clifton S."/>
            <person name="Fulton B."/>
            <person name="Xu J."/>
            <person name="Minx P."/>
            <person name="Pepin K.H."/>
            <person name="Johnson M."/>
            <person name="Thiruvilangam P."/>
            <person name="Bhonagiri V."/>
            <person name="Nash W.E."/>
            <person name="Mardis E.R."/>
            <person name="Wilson R.K."/>
        </authorList>
    </citation>
    <scope>NUCLEOTIDE SEQUENCE [LARGE SCALE GENOMIC DNA]</scope>
    <source>
        <strain evidence="1 2">ATCC 27756</strain>
    </source>
</reference>
<dbReference type="EMBL" id="AAVP02000001">
    <property type="protein sequence ID" value="EDK25180.1"/>
    <property type="molecule type" value="Genomic_DNA"/>
</dbReference>
<accession>A5KIM7</accession>
<proteinExistence type="predicted"/>
<protein>
    <submittedName>
        <fullName evidence="1">Uncharacterized protein</fullName>
    </submittedName>
</protein>
<sequence>MTLPVFYDNLWIENRVGIKRDRIRKICWHKEWEKGGKEDEI</sequence>